<dbReference type="Proteomes" id="UP001153269">
    <property type="component" value="Unassembled WGS sequence"/>
</dbReference>
<proteinExistence type="predicted"/>
<protein>
    <submittedName>
        <fullName evidence="1">Uncharacterized protein</fullName>
    </submittedName>
</protein>
<evidence type="ECO:0000313" key="1">
    <source>
        <dbReference type="EMBL" id="CAB1460403.1"/>
    </source>
</evidence>
<reference evidence="1" key="1">
    <citation type="submission" date="2020-03" db="EMBL/GenBank/DDBJ databases">
        <authorList>
            <person name="Weist P."/>
        </authorList>
    </citation>
    <scope>NUCLEOTIDE SEQUENCE</scope>
</reference>
<gene>
    <name evidence="1" type="ORF">PLEPLA_LOCUS48254</name>
</gene>
<dbReference type="AlphaFoldDB" id="A0A9N7W3M0"/>
<comment type="caution">
    <text evidence="1">The sequence shown here is derived from an EMBL/GenBank/DDBJ whole genome shotgun (WGS) entry which is preliminary data.</text>
</comment>
<organism evidence="1 2">
    <name type="scientific">Pleuronectes platessa</name>
    <name type="common">European plaice</name>
    <dbReference type="NCBI Taxonomy" id="8262"/>
    <lineage>
        <taxon>Eukaryota</taxon>
        <taxon>Metazoa</taxon>
        <taxon>Chordata</taxon>
        <taxon>Craniata</taxon>
        <taxon>Vertebrata</taxon>
        <taxon>Euteleostomi</taxon>
        <taxon>Actinopterygii</taxon>
        <taxon>Neopterygii</taxon>
        <taxon>Teleostei</taxon>
        <taxon>Neoteleostei</taxon>
        <taxon>Acanthomorphata</taxon>
        <taxon>Carangaria</taxon>
        <taxon>Pleuronectiformes</taxon>
        <taxon>Pleuronectoidei</taxon>
        <taxon>Pleuronectidae</taxon>
        <taxon>Pleuronectes</taxon>
    </lineage>
</organism>
<dbReference type="EMBL" id="CADEAL010004476">
    <property type="protein sequence ID" value="CAB1460403.1"/>
    <property type="molecule type" value="Genomic_DNA"/>
</dbReference>
<name>A0A9N7W3M0_PLEPL</name>
<keyword evidence="2" id="KW-1185">Reference proteome</keyword>
<accession>A0A9N7W3M0</accession>
<sequence length="132" mass="14486">MLVKEELVPEHSEVRIKMAEGDFKPELIWGLGKQEAWQAPRSAVERRRWRPAVAHAAACPPLIVLCMDPLTFCPGLLLSPDTTHRGCEGPDCATALDSPRLKRDCDSPHTSACAPLPCALISCKYQQSAAPR</sequence>
<evidence type="ECO:0000313" key="2">
    <source>
        <dbReference type="Proteomes" id="UP001153269"/>
    </source>
</evidence>